<evidence type="ECO:0000256" key="5">
    <source>
        <dbReference type="HAMAP-Rule" id="MF_02114"/>
    </source>
</evidence>
<dbReference type="GO" id="GO:0043814">
    <property type="term" value="F:phospholactate guanylyltransferase activity"/>
    <property type="evidence" value="ECO:0007669"/>
    <property type="project" value="InterPro"/>
</dbReference>
<dbReference type="Pfam" id="PF01983">
    <property type="entry name" value="CofC"/>
    <property type="match status" value="1"/>
</dbReference>
<evidence type="ECO:0000313" key="7">
    <source>
        <dbReference type="Proteomes" id="UP000031057"/>
    </source>
</evidence>
<comment type="function">
    <text evidence="5">Guanylyltransferase that catalyzes the activation of (2R)-3-phosphoglycerate (3PG) as 3-[(R)-glyceryl]-diphospho-5'-guanosine, via the condensation of 3PG with GTP. It is involved in the biosynthesis of a derivative of the hydride carrier cofactor coenzyme F420, 3PG-F420.</text>
</comment>
<dbReference type="EC" id="2.7.7.106" evidence="5"/>
<evidence type="ECO:0000256" key="4">
    <source>
        <dbReference type="ARBA" id="ARBA00023134"/>
    </source>
</evidence>
<proteinExistence type="inferred from homology"/>
<gene>
    <name evidence="5" type="primary">fbiD</name>
    <name evidence="6" type="ORF">LK12_10825</name>
</gene>
<dbReference type="SUPFAM" id="SSF53448">
    <property type="entry name" value="Nucleotide-diphospho-sugar transferases"/>
    <property type="match status" value="1"/>
</dbReference>
<keyword evidence="3 5" id="KW-0547">Nucleotide-binding</keyword>
<dbReference type="RefSeq" id="WP_039283343.1">
    <property type="nucleotide sequence ID" value="NZ_JTDI01000003.1"/>
</dbReference>
<evidence type="ECO:0000313" key="6">
    <source>
        <dbReference type="EMBL" id="KHK91351.1"/>
    </source>
</evidence>
<keyword evidence="2 5" id="KW-0548">Nucleotidyltransferase</keyword>
<dbReference type="InterPro" id="IPR029044">
    <property type="entry name" value="Nucleotide-diphossugar_trans"/>
</dbReference>
<comment type="pathway">
    <text evidence="5">Cofactor biosynthesis; coenzyme F420 biosynthesis.</text>
</comment>
<protein>
    <recommendedName>
        <fullName evidence="5">3-phospho-D-glycerate guanylyltransferase</fullName>
        <shortName evidence="5">3PG guanylyltransferase</shortName>
        <ecNumber evidence="5">2.7.7.106</ecNumber>
    </recommendedName>
</protein>
<dbReference type="PANTHER" id="PTHR40392:SF1">
    <property type="entry name" value="2-PHOSPHO-L-LACTATE GUANYLYLTRANSFERASE"/>
    <property type="match status" value="1"/>
</dbReference>
<organism evidence="6 7">
    <name type="scientific">Novosphingobium malaysiense</name>
    <dbReference type="NCBI Taxonomy" id="1348853"/>
    <lineage>
        <taxon>Bacteria</taxon>
        <taxon>Pseudomonadati</taxon>
        <taxon>Pseudomonadota</taxon>
        <taxon>Alphaproteobacteria</taxon>
        <taxon>Sphingomonadales</taxon>
        <taxon>Sphingomonadaceae</taxon>
        <taxon>Novosphingobium</taxon>
    </lineage>
</organism>
<dbReference type="Proteomes" id="UP000031057">
    <property type="component" value="Unassembled WGS sequence"/>
</dbReference>
<dbReference type="NCBIfam" id="TIGR03552">
    <property type="entry name" value="F420_cofC"/>
    <property type="match status" value="1"/>
</dbReference>
<keyword evidence="1 5" id="KW-0808">Transferase</keyword>
<dbReference type="PANTHER" id="PTHR40392">
    <property type="entry name" value="2-PHOSPHO-L-LACTATE GUANYLYLTRANSFERASE"/>
    <property type="match status" value="1"/>
</dbReference>
<keyword evidence="7" id="KW-1185">Reference proteome</keyword>
<dbReference type="AlphaFoldDB" id="A0A0B1ZLA6"/>
<evidence type="ECO:0000256" key="2">
    <source>
        <dbReference type="ARBA" id="ARBA00022695"/>
    </source>
</evidence>
<dbReference type="GO" id="GO:0052645">
    <property type="term" value="P:F420-0 metabolic process"/>
    <property type="evidence" value="ECO:0007669"/>
    <property type="project" value="UniProtKB-UniRule"/>
</dbReference>
<dbReference type="OrthoDB" id="5243750at2"/>
<accession>A0A0B1ZLA6</accession>
<dbReference type="GO" id="GO:0005525">
    <property type="term" value="F:GTP binding"/>
    <property type="evidence" value="ECO:0007669"/>
    <property type="project" value="UniProtKB-KW"/>
</dbReference>
<dbReference type="UniPathway" id="UPA00071"/>
<dbReference type="STRING" id="1348853.LK12_10825"/>
<comment type="caution">
    <text evidence="6">The sequence shown here is derived from an EMBL/GenBank/DDBJ whole genome shotgun (WGS) entry which is preliminary data.</text>
</comment>
<sequence length="203" mass="21457">MSGAPTIWALIPIKASGQGKSRLADKLSEPERDALVDAMLHHVVNAAGKATKLARTILVGPSRHGLDADIPLIGDRGYGLNDALENALGEIACAKERPDRLIVIAADLPCVTSLDLDLLAEAPAKAVAIAPDRHGTGTNALSLPLPEAAGFRFYYGTDSAAHHREEAERLGLNVETILSAGLEKDIDEPSDLVDAGQVYTIER</sequence>
<comment type="similarity">
    <text evidence="5">Belongs to the CofC family.</text>
</comment>
<reference evidence="6 7" key="1">
    <citation type="submission" date="2014-10" db="EMBL/GenBank/DDBJ databases">
        <title>Genome sequence of Novosphingobium malaysiense MUSC 273(T).</title>
        <authorList>
            <person name="Lee L.-H."/>
        </authorList>
    </citation>
    <scope>NUCLEOTIDE SEQUENCE [LARGE SCALE GENOMIC DNA]</scope>
    <source>
        <strain evidence="6 7">MUSC 273</strain>
    </source>
</reference>
<evidence type="ECO:0000256" key="3">
    <source>
        <dbReference type="ARBA" id="ARBA00022741"/>
    </source>
</evidence>
<dbReference type="InterPro" id="IPR002835">
    <property type="entry name" value="CofC"/>
</dbReference>
<dbReference type="Gene3D" id="3.90.550.10">
    <property type="entry name" value="Spore Coat Polysaccharide Biosynthesis Protein SpsA, Chain A"/>
    <property type="match status" value="1"/>
</dbReference>
<name>A0A0B1ZLA6_9SPHN</name>
<comment type="catalytic activity">
    <reaction evidence="5">
        <text>(2R)-3-phosphoglycerate + GTP + H(+) = 3-[(R)-glyceryl]-diphospho-5'-guanosine + diphosphate</text>
        <dbReference type="Rhea" id="RHEA:63440"/>
        <dbReference type="ChEBI" id="CHEBI:15378"/>
        <dbReference type="ChEBI" id="CHEBI:33019"/>
        <dbReference type="ChEBI" id="CHEBI:37565"/>
        <dbReference type="ChEBI" id="CHEBI:58272"/>
        <dbReference type="ChEBI" id="CHEBI:147306"/>
        <dbReference type="EC" id="2.7.7.106"/>
    </reaction>
</comment>
<evidence type="ECO:0000256" key="1">
    <source>
        <dbReference type="ARBA" id="ARBA00022679"/>
    </source>
</evidence>
<dbReference type="HAMAP" id="MF_02114">
    <property type="entry name" value="CofC"/>
    <property type="match status" value="1"/>
</dbReference>
<dbReference type="EMBL" id="JTDI01000003">
    <property type="protein sequence ID" value="KHK91351.1"/>
    <property type="molecule type" value="Genomic_DNA"/>
</dbReference>
<keyword evidence="4 5" id="KW-0342">GTP-binding</keyword>